<dbReference type="EMBL" id="KQ978068">
    <property type="protein sequence ID" value="KYM97591.1"/>
    <property type="molecule type" value="Genomic_DNA"/>
</dbReference>
<keyword evidence="2" id="KW-1185">Reference proteome</keyword>
<organism evidence="1 2">
    <name type="scientific">Cyphomyrmex costatus</name>
    <dbReference type="NCBI Taxonomy" id="456900"/>
    <lineage>
        <taxon>Eukaryota</taxon>
        <taxon>Metazoa</taxon>
        <taxon>Ecdysozoa</taxon>
        <taxon>Arthropoda</taxon>
        <taxon>Hexapoda</taxon>
        <taxon>Insecta</taxon>
        <taxon>Pterygota</taxon>
        <taxon>Neoptera</taxon>
        <taxon>Endopterygota</taxon>
        <taxon>Hymenoptera</taxon>
        <taxon>Apocrita</taxon>
        <taxon>Aculeata</taxon>
        <taxon>Formicoidea</taxon>
        <taxon>Formicidae</taxon>
        <taxon>Myrmicinae</taxon>
        <taxon>Cyphomyrmex</taxon>
    </lineage>
</organism>
<sequence length="120" mass="13626">MKKKKKLLSGWSIERNRDGKKKATRLTTFQSLRCNKRYQPRFQSSLQLALVLFLAAALPSIRLNPSLLNLTPGDKNGRNHCVIREGAFNAYLYNIRPSCRFRGIRSASAISYLAVCCHVV</sequence>
<gene>
    <name evidence="1" type="ORF">ALC62_11885</name>
</gene>
<dbReference type="Proteomes" id="UP000078542">
    <property type="component" value="Unassembled WGS sequence"/>
</dbReference>
<accession>A0A195CBL4</accession>
<reference evidence="1 2" key="1">
    <citation type="submission" date="2016-03" db="EMBL/GenBank/DDBJ databases">
        <title>Cyphomyrmex costatus WGS genome.</title>
        <authorList>
            <person name="Nygaard S."/>
            <person name="Hu H."/>
            <person name="Boomsma J."/>
            <person name="Zhang G."/>
        </authorList>
    </citation>
    <scope>NUCLEOTIDE SEQUENCE [LARGE SCALE GENOMIC DNA]</scope>
    <source>
        <strain evidence="1">MS0001</strain>
        <tissue evidence="1">Whole body</tissue>
    </source>
</reference>
<dbReference type="AlphaFoldDB" id="A0A195CBL4"/>
<evidence type="ECO:0000313" key="1">
    <source>
        <dbReference type="EMBL" id="KYM97591.1"/>
    </source>
</evidence>
<protein>
    <submittedName>
        <fullName evidence="1">Uncharacterized protein</fullName>
    </submittedName>
</protein>
<proteinExistence type="predicted"/>
<name>A0A195CBL4_9HYME</name>
<evidence type="ECO:0000313" key="2">
    <source>
        <dbReference type="Proteomes" id="UP000078542"/>
    </source>
</evidence>